<feature type="compositionally biased region" description="Low complexity" evidence="7">
    <location>
        <begin position="2494"/>
        <end position="2517"/>
    </location>
</feature>
<evidence type="ECO:0000256" key="6">
    <source>
        <dbReference type="ARBA" id="ARBA00029443"/>
    </source>
</evidence>
<dbReference type="Gene3D" id="3.40.366.10">
    <property type="entry name" value="Malonyl-Coenzyme A Acyl Carrier Protein, domain 2"/>
    <property type="match status" value="1"/>
</dbReference>
<feature type="compositionally biased region" description="Gly residues" evidence="7">
    <location>
        <begin position="1739"/>
        <end position="1751"/>
    </location>
</feature>
<keyword evidence="5" id="KW-0012">Acyltransferase</keyword>
<organism evidence="10 11">
    <name type="scientific">Actinoplanes derwentensis</name>
    <dbReference type="NCBI Taxonomy" id="113562"/>
    <lineage>
        <taxon>Bacteria</taxon>
        <taxon>Bacillati</taxon>
        <taxon>Actinomycetota</taxon>
        <taxon>Actinomycetes</taxon>
        <taxon>Micromonosporales</taxon>
        <taxon>Micromonosporaceae</taxon>
        <taxon>Actinoplanes</taxon>
    </lineage>
</organism>
<dbReference type="InterPro" id="IPR014043">
    <property type="entry name" value="Acyl_transferase_dom"/>
</dbReference>
<dbReference type="Pfam" id="PF00501">
    <property type="entry name" value="AMP-binding"/>
    <property type="match status" value="2"/>
</dbReference>
<dbReference type="InterPro" id="IPR010071">
    <property type="entry name" value="AA_adenyl_dom"/>
</dbReference>
<sequence>MTLTDALARAAAEAPGQGVIHADPSGDRFVSYAELYADALRVGGGLHAAGLTPGTTLMIVTDDSADFLALFWGAIVAGIVPVPLPPEPHRLATVRTHLDAAHLAGDTATPGATLLSARDLRSASPLHTPVAVRPDDLAFLQFSSGSTGTPQGVELTHANVLANLAQASRSGQVSSADVFLTWMPYFHDMGLIGTHLTPLHNLCRQIRISPLTFAKRPETWLRTAAQHRATVLAAANFALALTNRRVPEEVLDTLDLSSVRLLMVGAEPISPSVWRTFATRMTRAGLSPGAVQPVYGLAEATVAVASPPMGEVATPVRLHRSALARGVAVPAAFAASPLSSSAGHSASSPVSPVEFMDVGYPVPGCELRIVDDEGLPLEDGLVGHIQLRGPNVTRGYHRSPQATADLFDGSWLRTGDLGFLRSGRLCVTGRHKDVLFVNGRNFHAADLEEVAAATPGLRPGPIAVVGAPDPVSGREQVAVFVAAPAVRPDPSALTALIRSRVAEALSYDQVHIEVVPSGTFTRTTSGKLRRHPFRDRLTTPGPAWPSPESVAATPLISAASAPPTSTLAAPLPVSGSLRSRSAEPDQGRAHPRPVASLSRTETEHIVREIWARVLRIPAETIGPDDRFLAIGGSSLGAMEVLADLEDRFGRTFDPAMLRDCATPAALADRLLTTGAGPHAGPTTAAPMSTGSMPGPDGLAIIGMACRFPGADTPEEFWDNLVAGRDSVTPVTRWAGGGQGAFLADPAQFDAGYFGIAEEEARLLDPHARIFLELAHEALERSGYAGPRRHGRRIGVFAAVGESAYPELMTASSPAGLAGGGGAHALTGTLRNLIAARVAHLLDLHGPALAVDTACSSALVALHLARRSLEAGDCDVAVVGGVNLNLTATGETLLSQAQALSPTGRCRAFAAGADGFVPGEGGAALVLTRLADAGDDRILAVVRGSAVNNDGRSLSLMAPNPLLQQQVIADAYRDSGVDPAEVTYVEAHGTGTAVGDPIEARSLAHAFPPRADGRPRLLGSVKTNIGHLLNVAGLPALVKVILSLHHRRLPPSLHHDRPSPRFDLTAAGFEVVTEHRPWPAPHTAGVNGFGFGGTNAHVILSAPPIAASVDPPVASPPAFAAPEPESASGFSASRAEEEPRLLTLSARSAGALHAAARELADHLRAYPRLRTADVCATVSTARDDGPYRVALVTGNDLPSQLAAVEPGPPMGRPARVAFLFGGQGTQRPGQGTELYRNASVFRATLDEVSAAAGVIAGRTLVDWCTDPAVSMEDLARTEVTQPLVVAFGVALAAQLAAYGIRPAAVTGHSLGELAAAVSAGHLTAVEAVLLAKQRGHLTAELAGPGAMLAVAASTTEVTRLLGESRPPRSGPEIGVEAGPEIVATSWSGVVVAAENSARRVVLAGSREAIDRAEEQLAAAGVVTRRLAVSHAFHSPAMEPVAAHLAHLAPVLRAGTIPLLSTMTGDWLASLDGTYLAAQAVRPVRFAAAVARLQEAGFDAMVEVGAAVTLSHLVRGTNVLCPAPTPADLLAAAGTLWERGVPLDRTHLDSGTRRVEVPTYPFQRSHYWITDPAAPADPGHALLVPAWTEAPPASVSHSAVPRPAAIGEGEPATVVIAGKGGVAAALAAITEVPRNGRLLLVTRDLYATGIGSAHPRHAVWAGLAMAFADENRAAGVRIVDLGSADSKQQRRAAIAHERAAPPAAGPAEIVAWRGGRRLTREFVPAASARGAGSPGSTRDAGGAGSAGSPGGAGSMAAAAGPGGGARSFVLPADGSYLIIGGAGAVGTEIARDLARRGRPQLVLTGRSAEQAALLAELRRSGATAEYVVADVTVPEQVDCLLAGRRFDVVVQAAGVVRPGSLRAKTPDDVTAGLAAKVRGTKLLIRALTARHAADGSVIPLVVALSSVSSVLPGLAGAVGDYVAGNLHLDSLAAAEQSAGHPFVAVNLPALTGGGLAAAHTVAGEGLPIERVPEILWAAVALGVPQVLVNAPARPANHPPSRPMTTPAEELDRPDGGGWGRDSLVAVVREMLAGPLERAPESIGVDEPFLALGLDSLTAVDLVKELETRLGRTLSTTLFFEHRTIAELTSHLAGPGTFPFSPVQRAFVTTGRLYPEVPAYAYVRQTLNGPVDTVRLGWAFAELERRHPMLRVRFGPDGQRFLPADPVISWPAWFSVEEPRRPVEVIDAEVRNRPFDLGREAPVRAVLAGADLIVVVHHAVADGFSLAVLGDELWALYRGAEPGAAPVATFADHEARRSAPVVSDLDHWQRVLDGWPRLALPFDGDAGAEPRGPYAVRQKVLDEGTTRKLTAVARTAEVSVFHVLLAVYARCLARWSGQDAVPVSVARAGRAARVPGVERMVGPFADTLPVLADVRPGESVTALAARLRDRWLAAEQHDSVSTVDLARMLAAAGTGPRTASPAGFSFARFPGTGTTAANVRATTAGTASAATRLGLVCFEAHDTLHFSWNYPEHLFSPATVARLAEDHLAEINALTTAPPAESRPAAQSRPAAEPRPAAAPGSGVESRPAVVVGPGSVGVVERIREQCRRTPDAIAVLSDGWPLTYRELDVRSDRLAVRLAATGERRVGLLTGPGADTVIGLVGILKAGAGWVPMDVSHPPARLASQLERAGAGVVLCDAGSRTAAKAIGLPLIDGDTWRAASEVPLAGDGALPANGEVLVAAGTEVGPGEVAGVPVVRVELDDTAYVIFTSGSTGRPKGVAVTHRSMINYLDWAITTFGYRSGDRLAQTASICFDASVRQILAPLLAGATVVAWDRDTVRDPELLAQRLERDRVTVWSSVPTLWERLLTAAEKTRADLSRLRWVHVGGEELSPAHVRRWFDLLGPGQRITNLYGPTETTINATWHLIDTRPADDAIRLPIGRPIGGATVEVIGPDGQPATDGEIHIGGLGLADGYLDDQEQTAMAFVVRGDKRWYRSGDLAHRDADGLLWFRGRVDDQVKLHGYRVEPAEVEAVLRQIPSVDRAAVQVVDGRLVAWVQSSSADRPTLRTHLRTLLPDYLIPGRLEIVTGLPLTAAGKIDRAALSALSPKPAPSPKSALSTQVEPATATEQLLADLWKRQLEVEQVSRGDDFFALGGDSIGVLELFASLAEHRTALPRPTVLYRNRTLAELATAIDTFTAEAVSGGDSGGEVEGGVASGEYPVSLTQRGFLLADAVGAPSTWLAAPRLSGPLELERFQRAVDVLVERHAMLRTVFPRDARPPVQREIAAARLTVGYLETPRPLDEELSAEREHRFDSAEWPLVRLRLLRYGPSDHVLVVHAHHLVGDGYSVALLMRELLAVYDGETLPVLRSTFRDYVSLLATIRPEVAPHDGGPLVTGGEIATAGVTVTERNVAALRKLAVDAGVTPFVPVLAAYRQALVQVIGRPDPVIGVAVTGRDHALTDMTRIFGPCATAVAVQVKEATARRTTDAEVVGAEIAVAEVAGGECVRGVGLAEVAAAVDEARNRSFTAPQGWQYFFTHLEFGAPAPGRTLSLAWDDMDAELAVPPGTEVLLAVRPVAGGGLRLTLRGRLAKETLDRLAIAINNDMNRRIGQGKGVGARAGRGTALDSDAALDSALVGYLPAPAHWGALAGGLPVEIRAMLVGLDRESLRAAIFPDGGARLLETVETPLGRSGFVAVPRFADELGHTGLAEVAAGGVDLAAGLGARTVSLAGMIPALTGYGAALTPYRRKEVDLTTGHAVTAASVVRTTFAALAAQGRELRDCVVAVLGVGSIGDSSLSLLLARAPEPPAGLILCDLPSAAGRLKDLAATLDMPVETATDGPAAVYRADVIVAATSGGPNTLDVDRLKPGTILIDDSFPHCFDTGRALTRMRERGDVLIVGGGLLDCGDTRRIPAEGLPAVNAQLPGSIASCQLESLLHATMPGLPLVTGPVDAERAAAYWDALEAADIAAAPLHLLNQLRGDH</sequence>
<dbReference type="Gene3D" id="1.10.1200.10">
    <property type="entry name" value="ACP-like"/>
    <property type="match status" value="3"/>
</dbReference>
<dbReference type="Pfam" id="PF00109">
    <property type="entry name" value="ketoacyl-synt"/>
    <property type="match status" value="1"/>
</dbReference>
<dbReference type="EMBL" id="LT629758">
    <property type="protein sequence ID" value="SDT56593.1"/>
    <property type="molecule type" value="Genomic_DNA"/>
</dbReference>
<evidence type="ECO:0000256" key="1">
    <source>
        <dbReference type="ARBA" id="ARBA00001957"/>
    </source>
</evidence>
<dbReference type="InterPro" id="IPR001242">
    <property type="entry name" value="Condensation_dom"/>
</dbReference>
<dbReference type="Pfam" id="PF16197">
    <property type="entry name" value="KAsynt_C_assoc"/>
    <property type="match status" value="1"/>
</dbReference>
<dbReference type="InterPro" id="IPR016039">
    <property type="entry name" value="Thiolase-like"/>
</dbReference>
<dbReference type="SMART" id="SM00827">
    <property type="entry name" value="PKS_AT"/>
    <property type="match status" value="1"/>
</dbReference>
<evidence type="ECO:0000256" key="7">
    <source>
        <dbReference type="SAM" id="MobiDB-lite"/>
    </source>
</evidence>
<dbReference type="Pfam" id="PF02801">
    <property type="entry name" value="Ketoacyl-synt_C"/>
    <property type="match status" value="1"/>
</dbReference>
<evidence type="ECO:0000256" key="3">
    <source>
        <dbReference type="ARBA" id="ARBA00022553"/>
    </source>
</evidence>
<dbReference type="PROSITE" id="PS00455">
    <property type="entry name" value="AMP_BINDING"/>
    <property type="match status" value="1"/>
</dbReference>
<dbReference type="InterPro" id="IPR057326">
    <property type="entry name" value="KR_dom"/>
</dbReference>
<feature type="domain" description="Carrier" evidence="8">
    <location>
        <begin position="597"/>
        <end position="674"/>
    </location>
</feature>
<dbReference type="Gene3D" id="3.40.50.12780">
    <property type="entry name" value="N-terminal domain of ligase-like"/>
    <property type="match status" value="2"/>
</dbReference>
<proteinExistence type="inferred from homology"/>
<dbReference type="InterPro" id="IPR013968">
    <property type="entry name" value="PKS_KR"/>
</dbReference>
<dbReference type="PANTHER" id="PTHR43775:SF51">
    <property type="entry name" value="INACTIVE PHENOLPHTHIOCEROL SYNTHESIS POLYKETIDE SYNTHASE TYPE I PKS1-RELATED"/>
    <property type="match status" value="1"/>
</dbReference>
<dbReference type="InterPro" id="IPR009081">
    <property type="entry name" value="PP-bd_ACP"/>
</dbReference>
<feature type="region of interest" description="Disordered" evidence="7">
    <location>
        <begin position="521"/>
        <end position="549"/>
    </location>
</feature>
<dbReference type="PROSITE" id="PS00012">
    <property type="entry name" value="PHOSPHOPANTETHEINE"/>
    <property type="match status" value="2"/>
</dbReference>
<dbReference type="SUPFAM" id="SSF55048">
    <property type="entry name" value="Probable ACP-binding domain of malonyl-CoA ACP transacylase"/>
    <property type="match status" value="1"/>
</dbReference>
<dbReference type="CDD" id="cd00833">
    <property type="entry name" value="PKS"/>
    <property type="match status" value="1"/>
</dbReference>
<dbReference type="SUPFAM" id="SSF52151">
    <property type="entry name" value="FabD/lysophospholipase-like"/>
    <property type="match status" value="1"/>
</dbReference>
<dbReference type="Gene3D" id="3.30.300.30">
    <property type="match status" value="2"/>
</dbReference>
<dbReference type="SUPFAM" id="SSF47336">
    <property type="entry name" value="ACP-like"/>
    <property type="match status" value="3"/>
</dbReference>
<dbReference type="SMART" id="SM01294">
    <property type="entry name" value="PKS_PP_betabranch"/>
    <property type="match status" value="1"/>
</dbReference>
<dbReference type="PROSITE" id="PS52004">
    <property type="entry name" value="KS3_2"/>
    <property type="match status" value="1"/>
</dbReference>
<dbReference type="Gene3D" id="3.40.50.720">
    <property type="entry name" value="NAD(P)-binding Rossmann-like Domain"/>
    <property type="match status" value="2"/>
</dbReference>
<dbReference type="Gene3D" id="3.30.70.3290">
    <property type="match status" value="1"/>
</dbReference>
<dbReference type="CDD" id="cd05930">
    <property type="entry name" value="A_NRPS"/>
    <property type="match status" value="1"/>
</dbReference>
<dbReference type="InterPro" id="IPR032821">
    <property type="entry name" value="PKS_assoc"/>
</dbReference>
<dbReference type="InterPro" id="IPR036291">
    <property type="entry name" value="NAD(P)-bd_dom_sf"/>
</dbReference>
<feature type="compositionally biased region" description="Low complexity" evidence="7">
    <location>
        <begin position="1722"/>
        <end position="1734"/>
    </location>
</feature>
<keyword evidence="2" id="KW-0596">Phosphopantetheine</keyword>
<dbReference type="OrthoDB" id="5478077at2"/>
<dbReference type="GO" id="GO:0006633">
    <property type="term" value="P:fatty acid biosynthetic process"/>
    <property type="evidence" value="ECO:0007669"/>
    <property type="project" value="InterPro"/>
</dbReference>
<dbReference type="InterPro" id="IPR020806">
    <property type="entry name" value="PKS_PP-bd"/>
</dbReference>
<feature type="region of interest" description="Disordered" evidence="7">
    <location>
        <begin position="2492"/>
        <end position="2527"/>
    </location>
</feature>
<feature type="domain" description="Carrier" evidence="8">
    <location>
        <begin position="3060"/>
        <end position="3135"/>
    </location>
</feature>
<dbReference type="Pfam" id="PF08659">
    <property type="entry name" value="KR"/>
    <property type="match status" value="1"/>
</dbReference>
<dbReference type="InterPro" id="IPR016036">
    <property type="entry name" value="Malonyl_transacylase_ACP-bd"/>
</dbReference>
<reference evidence="10 11" key="1">
    <citation type="submission" date="2016-10" db="EMBL/GenBank/DDBJ databases">
        <authorList>
            <person name="de Groot N.N."/>
        </authorList>
    </citation>
    <scope>NUCLEOTIDE SEQUENCE [LARGE SCALE GENOMIC DNA]</scope>
    <source>
        <strain evidence="10 11">DSM 43941</strain>
    </source>
</reference>
<dbReference type="SUPFAM" id="SSF53901">
    <property type="entry name" value="Thiolase-like"/>
    <property type="match status" value="1"/>
</dbReference>
<dbReference type="InterPro" id="IPR036736">
    <property type="entry name" value="ACP-like_sf"/>
</dbReference>
<dbReference type="InterPro" id="IPR020845">
    <property type="entry name" value="AMP-binding_CS"/>
</dbReference>
<evidence type="ECO:0000256" key="2">
    <source>
        <dbReference type="ARBA" id="ARBA00022450"/>
    </source>
</evidence>
<dbReference type="Pfam" id="PF00550">
    <property type="entry name" value="PP-binding"/>
    <property type="match status" value="3"/>
</dbReference>
<dbReference type="Proteomes" id="UP000198688">
    <property type="component" value="Chromosome I"/>
</dbReference>
<feature type="region of interest" description="Disordered" evidence="7">
    <location>
        <begin position="561"/>
        <end position="601"/>
    </location>
</feature>
<dbReference type="SUPFAM" id="SSF52777">
    <property type="entry name" value="CoA-dependent acyltransferases"/>
    <property type="match status" value="4"/>
</dbReference>
<dbReference type="InterPro" id="IPR020841">
    <property type="entry name" value="PKS_Beta-ketoAc_synthase_dom"/>
</dbReference>
<dbReference type="SMART" id="SM00825">
    <property type="entry name" value="PKS_KS"/>
    <property type="match status" value="1"/>
</dbReference>
<dbReference type="Gene3D" id="3.30.559.10">
    <property type="entry name" value="Chloramphenicol acetyltransferase-like domain"/>
    <property type="match status" value="2"/>
</dbReference>
<feature type="compositionally biased region" description="Low complexity" evidence="7">
    <location>
        <begin position="561"/>
        <end position="572"/>
    </location>
</feature>
<comment type="cofactor">
    <cofactor evidence="1">
        <name>pantetheine 4'-phosphate</name>
        <dbReference type="ChEBI" id="CHEBI:47942"/>
    </cofactor>
</comment>
<dbReference type="PANTHER" id="PTHR43775">
    <property type="entry name" value="FATTY ACID SYNTHASE"/>
    <property type="match status" value="1"/>
</dbReference>
<dbReference type="InterPro" id="IPR042099">
    <property type="entry name" value="ANL_N_sf"/>
</dbReference>
<keyword evidence="4" id="KW-0808">Transferase</keyword>
<evidence type="ECO:0000259" key="9">
    <source>
        <dbReference type="PROSITE" id="PS52004"/>
    </source>
</evidence>
<dbReference type="GO" id="GO:0031177">
    <property type="term" value="F:phosphopantetheine binding"/>
    <property type="evidence" value="ECO:0007669"/>
    <property type="project" value="InterPro"/>
</dbReference>
<dbReference type="InterPro" id="IPR001227">
    <property type="entry name" value="Ac_transferase_dom_sf"/>
</dbReference>
<evidence type="ECO:0000313" key="11">
    <source>
        <dbReference type="Proteomes" id="UP000198688"/>
    </source>
</evidence>
<dbReference type="InterPro" id="IPR018201">
    <property type="entry name" value="Ketoacyl_synth_AS"/>
</dbReference>
<dbReference type="InterPro" id="IPR023213">
    <property type="entry name" value="CAT-like_dom_sf"/>
</dbReference>
<dbReference type="SUPFAM" id="SSF51735">
    <property type="entry name" value="NAD(P)-binding Rossmann-fold domains"/>
    <property type="match status" value="2"/>
</dbReference>
<dbReference type="InterPro" id="IPR050091">
    <property type="entry name" value="PKS_NRPS_Biosynth_Enz"/>
</dbReference>
<dbReference type="STRING" id="113562.SAMN04489716_4551"/>
<dbReference type="SMART" id="SM00823">
    <property type="entry name" value="PKS_PP"/>
    <property type="match status" value="3"/>
</dbReference>
<dbReference type="GO" id="GO:0004312">
    <property type="term" value="F:fatty acid synthase activity"/>
    <property type="evidence" value="ECO:0007669"/>
    <property type="project" value="TreeGrafter"/>
</dbReference>
<evidence type="ECO:0000256" key="4">
    <source>
        <dbReference type="ARBA" id="ARBA00022679"/>
    </source>
</evidence>
<dbReference type="InterPro" id="IPR000873">
    <property type="entry name" value="AMP-dep_synth/lig_dom"/>
</dbReference>
<feature type="region of interest" description="Disordered" evidence="7">
    <location>
        <begin position="1989"/>
        <end position="2013"/>
    </location>
</feature>
<evidence type="ECO:0000259" key="8">
    <source>
        <dbReference type="PROSITE" id="PS50075"/>
    </source>
</evidence>
<dbReference type="InterPro" id="IPR014031">
    <property type="entry name" value="Ketoacyl_synth_C"/>
</dbReference>
<dbReference type="SMART" id="SM00822">
    <property type="entry name" value="PKS_KR"/>
    <property type="match status" value="1"/>
</dbReference>
<dbReference type="Pfam" id="PF00698">
    <property type="entry name" value="Acyl_transf_1"/>
    <property type="match status" value="1"/>
</dbReference>
<accession>A0A1H2BEA5</accession>
<dbReference type="InterPro" id="IPR016035">
    <property type="entry name" value="Acyl_Trfase/lysoPLipase"/>
</dbReference>
<gene>
    <name evidence="10" type="ORF">SAMN04489716_4551</name>
</gene>
<dbReference type="PROSITE" id="PS00606">
    <property type="entry name" value="KS3_1"/>
    <property type="match status" value="1"/>
</dbReference>
<dbReference type="Gene3D" id="3.30.559.30">
    <property type="entry name" value="Nonribosomal peptide synthetase, condensation domain"/>
    <property type="match status" value="2"/>
</dbReference>
<dbReference type="SUPFAM" id="SSF56801">
    <property type="entry name" value="Acetyl-CoA synthetase-like"/>
    <property type="match status" value="2"/>
</dbReference>
<evidence type="ECO:0000256" key="5">
    <source>
        <dbReference type="ARBA" id="ARBA00023315"/>
    </source>
</evidence>
<dbReference type="NCBIfam" id="TIGR01733">
    <property type="entry name" value="AA-adenyl-dom"/>
    <property type="match status" value="1"/>
</dbReference>
<keyword evidence="3" id="KW-0597">Phosphoprotein</keyword>
<dbReference type="InterPro" id="IPR006162">
    <property type="entry name" value="Ppantetheine_attach_site"/>
</dbReference>
<feature type="region of interest" description="Disordered" evidence="7">
    <location>
        <begin position="1722"/>
        <end position="1756"/>
    </location>
</feature>
<dbReference type="PROSITE" id="PS50075">
    <property type="entry name" value="CARRIER"/>
    <property type="match status" value="3"/>
</dbReference>
<dbReference type="InterPro" id="IPR045851">
    <property type="entry name" value="AMP-bd_C_sf"/>
</dbReference>
<name>A0A1H2BEA5_9ACTN</name>
<evidence type="ECO:0000313" key="10">
    <source>
        <dbReference type="EMBL" id="SDT56593.1"/>
    </source>
</evidence>
<feature type="domain" description="Carrier" evidence="8">
    <location>
        <begin position="2019"/>
        <end position="2093"/>
    </location>
</feature>
<keyword evidence="11" id="KW-1185">Reference proteome</keyword>
<dbReference type="Gene3D" id="3.40.47.10">
    <property type="match status" value="1"/>
</dbReference>
<protein>
    <submittedName>
        <fullName evidence="10">Amino acid adenylation domain-containing protein</fullName>
    </submittedName>
</protein>
<dbReference type="InterPro" id="IPR014030">
    <property type="entry name" value="Ketoacyl_synth_N"/>
</dbReference>
<dbReference type="RefSeq" id="WP_092546473.1">
    <property type="nucleotide sequence ID" value="NZ_BOMJ01000078.1"/>
</dbReference>
<feature type="domain" description="Ketosynthase family 3 (KS3)" evidence="9">
    <location>
        <begin position="695"/>
        <end position="1101"/>
    </location>
</feature>
<comment type="similarity">
    <text evidence="6">In the C-terminal section; belongs to the NRP synthetase family.</text>
</comment>
<dbReference type="Pfam" id="PF00668">
    <property type="entry name" value="Condensation"/>
    <property type="match status" value="2"/>
</dbReference>
<dbReference type="GO" id="GO:0004315">
    <property type="term" value="F:3-oxoacyl-[acyl-carrier-protein] synthase activity"/>
    <property type="evidence" value="ECO:0007669"/>
    <property type="project" value="InterPro"/>
</dbReference>